<dbReference type="SUPFAM" id="SSF81296">
    <property type="entry name" value="E set domains"/>
    <property type="match status" value="1"/>
</dbReference>
<dbReference type="CDD" id="cd21177">
    <property type="entry name" value="LPMO_AA10"/>
    <property type="match status" value="1"/>
</dbReference>
<gene>
    <name evidence="8" type="ORF">SAMN06264849_10137</name>
</gene>
<feature type="domain" description="Chitin-binding type-3" evidence="7">
    <location>
        <begin position="240"/>
        <end position="286"/>
    </location>
</feature>
<dbReference type="CDD" id="cd12214">
    <property type="entry name" value="ChiA1_BD"/>
    <property type="match status" value="1"/>
</dbReference>
<dbReference type="SUPFAM" id="SSF51055">
    <property type="entry name" value="Carbohydrate binding domain"/>
    <property type="match status" value="1"/>
</dbReference>
<evidence type="ECO:0000313" key="8">
    <source>
        <dbReference type="EMBL" id="SMO32213.1"/>
    </source>
</evidence>
<evidence type="ECO:0000256" key="4">
    <source>
        <dbReference type="ARBA" id="ARBA00022801"/>
    </source>
</evidence>
<keyword evidence="4" id="KW-0378">Hydrolase</keyword>
<dbReference type="GO" id="GO:0030246">
    <property type="term" value="F:carbohydrate binding"/>
    <property type="evidence" value="ECO:0007669"/>
    <property type="project" value="InterPro"/>
</dbReference>
<dbReference type="InterPro" id="IPR004302">
    <property type="entry name" value="Cellulose/chitin-bd_N"/>
</dbReference>
<dbReference type="Pfam" id="PF02839">
    <property type="entry name" value="CBM_5_12"/>
    <property type="match status" value="1"/>
</dbReference>
<dbReference type="InterPro" id="IPR051024">
    <property type="entry name" value="GlcNAc_Chitin_IntDeg"/>
</dbReference>
<sequence length="311" mass="34778">MTIGKIKGSTLLITCGMMLLMAVGFILFADSASAHGYIESPKSRAYLCKQGENINCGPVQYEPQSVEGPGTFPKFGPPDGQIAGAGVFPDLDVQKVDRWKRVNLKGGKNTFQWHLTAPHRTTEWKYYITKKNWDPNKPLSRDALELEPFCYINDAGKKPSTTVTHECNVPTDRSGYHLILGVWEIDDTQNAFYQVIDVNLNNGDSGNGGTKDPDNGDTENPDNGDTEDPDNGGTEEPSKGSEWKAQVSYQVGDQVTYQGKTYQCRQSHTSQTGWEPPKVPALWKEEKKVQSHEAEQERSFWEKLTSYFGWE</sequence>
<keyword evidence="5" id="KW-0119">Carbohydrate metabolism</keyword>
<evidence type="ECO:0000256" key="2">
    <source>
        <dbReference type="ARBA" id="ARBA00022525"/>
    </source>
</evidence>
<dbReference type="GO" id="GO:0000272">
    <property type="term" value="P:polysaccharide catabolic process"/>
    <property type="evidence" value="ECO:0007669"/>
    <property type="project" value="UniProtKB-KW"/>
</dbReference>
<evidence type="ECO:0000256" key="3">
    <source>
        <dbReference type="ARBA" id="ARBA00022729"/>
    </source>
</evidence>
<dbReference type="FunFam" id="2.70.50.50:FF:000001">
    <property type="entry name" value="Chitin-binding protein"/>
    <property type="match status" value="1"/>
</dbReference>
<dbReference type="Gene3D" id="2.70.50.50">
    <property type="entry name" value="chitin-binding protein cbp21"/>
    <property type="match status" value="1"/>
</dbReference>
<feature type="region of interest" description="Disordered" evidence="6">
    <location>
        <begin position="201"/>
        <end position="245"/>
    </location>
</feature>
<reference evidence="8 9" key="1">
    <citation type="submission" date="2017-05" db="EMBL/GenBank/DDBJ databases">
        <authorList>
            <person name="Varghese N."/>
            <person name="Submissions S."/>
        </authorList>
    </citation>
    <scope>NUCLEOTIDE SEQUENCE [LARGE SCALE GENOMIC DNA]</scope>
    <source>
        <strain evidence="8 9">DSM 45474</strain>
    </source>
</reference>
<dbReference type="AlphaFoldDB" id="A0A521ABL2"/>
<evidence type="ECO:0000259" key="7">
    <source>
        <dbReference type="SMART" id="SM00495"/>
    </source>
</evidence>
<proteinExistence type="predicted"/>
<dbReference type="GO" id="GO:0004553">
    <property type="term" value="F:hydrolase activity, hydrolyzing O-glycosyl compounds"/>
    <property type="evidence" value="ECO:0007669"/>
    <property type="project" value="InterPro"/>
</dbReference>
<evidence type="ECO:0000256" key="1">
    <source>
        <dbReference type="ARBA" id="ARBA00004613"/>
    </source>
</evidence>
<dbReference type="Pfam" id="PF03067">
    <property type="entry name" value="LPMO_10"/>
    <property type="match status" value="1"/>
</dbReference>
<keyword evidence="3" id="KW-0732">Signal</keyword>
<comment type="subcellular location">
    <subcellularLocation>
        <location evidence="1">Secreted</location>
    </subcellularLocation>
</comment>
<dbReference type="Gene3D" id="2.10.10.20">
    <property type="entry name" value="Carbohydrate-binding module superfamily 5/12"/>
    <property type="match status" value="1"/>
</dbReference>
<dbReference type="GO" id="GO:0005576">
    <property type="term" value="C:extracellular region"/>
    <property type="evidence" value="ECO:0007669"/>
    <property type="project" value="UniProtKB-SubCell"/>
</dbReference>
<keyword evidence="2" id="KW-0964">Secreted</keyword>
<name>A0A521ABL2_9BACL</name>
<dbReference type="Proteomes" id="UP000315636">
    <property type="component" value="Unassembled WGS sequence"/>
</dbReference>
<protein>
    <submittedName>
        <fullName evidence="8">Carbohydrate binding domain-containing protein</fullName>
    </submittedName>
</protein>
<accession>A0A521ABL2</accession>
<dbReference type="InterPro" id="IPR014756">
    <property type="entry name" value="Ig_E-set"/>
</dbReference>
<evidence type="ECO:0000256" key="6">
    <source>
        <dbReference type="SAM" id="MobiDB-lite"/>
    </source>
</evidence>
<dbReference type="InterPro" id="IPR036573">
    <property type="entry name" value="CBM_sf_5/12"/>
</dbReference>
<dbReference type="SMART" id="SM00495">
    <property type="entry name" value="ChtBD3"/>
    <property type="match status" value="1"/>
</dbReference>
<evidence type="ECO:0000313" key="9">
    <source>
        <dbReference type="Proteomes" id="UP000315636"/>
    </source>
</evidence>
<dbReference type="PANTHER" id="PTHR34823">
    <property type="entry name" value="GLCNAC-BINDING PROTEIN A"/>
    <property type="match status" value="1"/>
</dbReference>
<dbReference type="InterPro" id="IPR003610">
    <property type="entry name" value="CBM5/12"/>
</dbReference>
<keyword evidence="5" id="KW-0624">Polysaccharide degradation</keyword>
<feature type="compositionally biased region" description="Acidic residues" evidence="6">
    <location>
        <begin position="215"/>
        <end position="230"/>
    </location>
</feature>
<organism evidence="8 9">
    <name type="scientific">Melghirimyces algeriensis</name>
    <dbReference type="NCBI Taxonomy" id="910412"/>
    <lineage>
        <taxon>Bacteria</taxon>
        <taxon>Bacillati</taxon>
        <taxon>Bacillota</taxon>
        <taxon>Bacilli</taxon>
        <taxon>Bacillales</taxon>
        <taxon>Thermoactinomycetaceae</taxon>
        <taxon>Melghirimyces</taxon>
    </lineage>
</organism>
<dbReference type="PANTHER" id="PTHR34823:SF1">
    <property type="entry name" value="CHITIN-BINDING TYPE-4 DOMAIN-CONTAINING PROTEIN"/>
    <property type="match status" value="1"/>
</dbReference>
<keyword evidence="9" id="KW-1185">Reference proteome</keyword>
<dbReference type="EMBL" id="FXTI01000001">
    <property type="protein sequence ID" value="SMO32213.1"/>
    <property type="molecule type" value="Genomic_DNA"/>
</dbReference>
<evidence type="ECO:0000256" key="5">
    <source>
        <dbReference type="ARBA" id="ARBA00023326"/>
    </source>
</evidence>